<accession>A0A6M2DVK1</accession>
<evidence type="ECO:0000256" key="2">
    <source>
        <dbReference type="SAM" id="SignalP"/>
    </source>
</evidence>
<feature type="transmembrane region" description="Helical" evidence="1">
    <location>
        <begin position="28"/>
        <end position="46"/>
    </location>
</feature>
<proteinExistence type="predicted"/>
<reference evidence="3" key="1">
    <citation type="submission" date="2020-03" db="EMBL/GenBank/DDBJ databases">
        <title>Transcriptomic Profiling of the Digestive Tract of the Rat Flea, Xenopsylla cheopis, Following Blood Feeding and Infection with Yersinia pestis.</title>
        <authorList>
            <person name="Bland D.M."/>
            <person name="Martens C.A."/>
            <person name="Virtaneva K."/>
            <person name="Kanakabandi K."/>
            <person name="Long D."/>
            <person name="Rosenke R."/>
            <person name="Saturday G.A."/>
            <person name="Hoyt F.H."/>
            <person name="Bruno D.P."/>
            <person name="Ribeiro J.M.C."/>
            <person name="Hinnebusch J."/>
        </authorList>
    </citation>
    <scope>NUCLEOTIDE SEQUENCE</scope>
</reference>
<dbReference type="AlphaFoldDB" id="A0A6M2DVK1"/>
<evidence type="ECO:0000256" key="1">
    <source>
        <dbReference type="SAM" id="Phobius"/>
    </source>
</evidence>
<evidence type="ECO:0000313" key="3">
    <source>
        <dbReference type="EMBL" id="NOV50359.1"/>
    </source>
</evidence>
<dbReference type="EMBL" id="GIIL01006633">
    <property type="protein sequence ID" value="NOV50359.1"/>
    <property type="molecule type" value="Transcribed_RNA"/>
</dbReference>
<feature type="chain" id="PRO_5026973022" evidence="2">
    <location>
        <begin position="25"/>
        <end position="84"/>
    </location>
</feature>
<sequence>MSGHITVLAFVLFSLVSTSSVSTGQKMSLMLILSLLVVGSPDIIILRHFGRESVSLFVTKIYRIFDDHFAQFSGTDSLPNPYSC</sequence>
<organism evidence="3">
    <name type="scientific">Xenopsylla cheopis</name>
    <name type="common">Oriental rat flea</name>
    <name type="synonym">Pulex cheopis</name>
    <dbReference type="NCBI Taxonomy" id="163159"/>
    <lineage>
        <taxon>Eukaryota</taxon>
        <taxon>Metazoa</taxon>
        <taxon>Ecdysozoa</taxon>
        <taxon>Arthropoda</taxon>
        <taxon>Hexapoda</taxon>
        <taxon>Insecta</taxon>
        <taxon>Pterygota</taxon>
        <taxon>Neoptera</taxon>
        <taxon>Endopterygota</taxon>
        <taxon>Siphonaptera</taxon>
        <taxon>Pulicidae</taxon>
        <taxon>Xenopsyllinae</taxon>
        <taxon>Xenopsylla</taxon>
    </lineage>
</organism>
<keyword evidence="1" id="KW-0812">Transmembrane</keyword>
<keyword evidence="1" id="KW-1133">Transmembrane helix</keyword>
<feature type="signal peptide" evidence="2">
    <location>
        <begin position="1"/>
        <end position="24"/>
    </location>
</feature>
<keyword evidence="1" id="KW-0472">Membrane</keyword>
<protein>
    <submittedName>
        <fullName evidence="3">Putative product</fullName>
    </submittedName>
</protein>
<name>A0A6M2DVK1_XENCH</name>
<keyword evidence="2" id="KW-0732">Signal</keyword>